<dbReference type="PANTHER" id="PTHR30576">
    <property type="entry name" value="COLANIC BIOSYNTHESIS UDP-GLUCOSE LIPID CARRIER TRANSFERASE"/>
    <property type="match status" value="1"/>
</dbReference>
<evidence type="ECO:0000256" key="1">
    <source>
        <dbReference type="ARBA" id="ARBA00004141"/>
    </source>
</evidence>
<evidence type="ECO:0000256" key="3">
    <source>
        <dbReference type="ARBA" id="ARBA00022679"/>
    </source>
</evidence>
<accession>A0A6J4PTQ6</accession>
<protein>
    <submittedName>
        <fullName evidence="9">Capsular polysaccharide biosynthesis protein</fullName>
    </submittedName>
</protein>
<feature type="transmembrane region" description="Helical" evidence="7">
    <location>
        <begin position="91"/>
        <end position="111"/>
    </location>
</feature>
<dbReference type="SUPFAM" id="SSF51735">
    <property type="entry name" value="NAD(P)-binding Rossmann-fold domains"/>
    <property type="match status" value="1"/>
</dbReference>
<keyword evidence="4 7" id="KW-0812">Transmembrane</keyword>
<dbReference type="PANTHER" id="PTHR30576:SF21">
    <property type="entry name" value="UDP-GLUCOSE:UNDECAPRENYL-PHOSPHATE GLUCOSE-1-PHOSPHATE TRANSFERASE"/>
    <property type="match status" value="1"/>
</dbReference>
<dbReference type="Gene3D" id="3.40.50.720">
    <property type="entry name" value="NAD(P)-binding Rossmann-like Domain"/>
    <property type="match status" value="1"/>
</dbReference>
<comment type="similarity">
    <text evidence="2">Belongs to the bacterial sugar transferase family.</text>
</comment>
<keyword evidence="6 7" id="KW-0472">Membrane</keyword>
<evidence type="ECO:0000256" key="2">
    <source>
        <dbReference type="ARBA" id="ARBA00006464"/>
    </source>
</evidence>
<dbReference type="Pfam" id="PF13727">
    <property type="entry name" value="CoA_binding_3"/>
    <property type="match status" value="1"/>
</dbReference>
<sequence>MPDGERLLGSAAATAPPPAPELPGAAVFSHSRLLSAFEAFLEPLAMVLSLWGLVWFFEDRLTPSWLVLSIVAFALAYPGRPQLRASASRVVADTVLGWAWTCGLLLAMGYAIGYLDQFSRPVIMNWLWMAPASQLLAHWVLRQAAPHLIRLQGPPLRAVVVGMNEQGGSLADRLSMAHYTGVELLGFFDDRTPERIHGRARHRRLGQIREIAEYVKANRVQLVYLSLPMASQPRIKQLLDALKDTTASVYFVPDMFVTDLIQGRTDSICGMPVISVCETPFKGPSGLLKRGSDVVLAAIILLLLSPVMLGIAAAVKLSSPGPVIFRQRRYGLWGQEIIVYKFRSMTVTEDGPDVPQARRNDLRVTRLGAFLRRTSLDELPQFINVLQGRMSIVGPRPHAVAHNEFYRPL</sequence>
<gene>
    <name evidence="9" type="ORF">AVDCRST_MAG51-2195</name>
</gene>
<evidence type="ECO:0000259" key="8">
    <source>
        <dbReference type="Pfam" id="PF02397"/>
    </source>
</evidence>
<dbReference type="InterPro" id="IPR036291">
    <property type="entry name" value="NAD(P)-bd_dom_sf"/>
</dbReference>
<dbReference type="AlphaFoldDB" id="A0A6J4PTQ6"/>
<dbReference type="InterPro" id="IPR003362">
    <property type="entry name" value="Bact_transf"/>
</dbReference>
<proteinExistence type="inferred from homology"/>
<dbReference type="InterPro" id="IPR017475">
    <property type="entry name" value="EPS_sugar_tfrase"/>
</dbReference>
<dbReference type="GO" id="GO:0016020">
    <property type="term" value="C:membrane"/>
    <property type="evidence" value="ECO:0007669"/>
    <property type="project" value="UniProtKB-SubCell"/>
</dbReference>
<evidence type="ECO:0000313" key="9">
    <source>
        <dbReference type="EMBL" id="CAA9423627.1"/>
    </source>
</evidence>
<evidence type="ECO:0000256" key="7">
    <source>
        <dbReference type="SAM" id="Phobius"/>
    </source>
</evidence>
<evidence type="ECO:0000256" key="6">
    <source>
        <dbReference type="ARBA" id="ARBA00023136"/>
    </source>
</evidence>
<feature type="domain" description="Bacterial sugar transferase" evidence="8">
    <location>
        <begin position="289"/>
        <end position="404"/>
    </location>
</feature>
<feature type="transmembrane region" description="Helical" evidence="7">
    <location>
        <begin position="294"/>
        <end position="315"/>
    </location>
</feature>
<feature type="non-terminal residue" evidence="9">
    <location>
        <position position="409"/>
    </location>
</feature>
<evidence type="ECO:0000256" key="5">
    <source>
        <dbReference type="ARBA" id="ARBA00022989"/>
    </source>
</evidence>
<keyword evidence="3" id="KW-0808">Transferase</keyword>
<reference evidence="9" key="1">
    <citation type="submission" date="2020-02" db="EMBL/GenBank/DDBJ databases">
        <authorList>
            <person name="Meier V. D."/>
        </authorList>
    </citation>
    <scope>NUCLEOTIDE SEQUENCE</scope>
    <source>
        <strain evidence="9">AVDCRST_MAG51</strain>
    </source>
</reference>
<name>A0A6J4PTQ6_9BURK</name>
<dbReference type="EMBL" id="CADCUX010000464">
    <property type="protein sequence ID" value="CAA9423627.1"/>
    <property type="molecule type" value="Genomic_DNA"/>
</dbReference>
<dbReference type="GO" id="GO:0009242">
    <property type="term" value="P:colanic acid biosynthetic process"/>
    <property type="evidence" value="ECO:0007669"/>
    <property type="project" value="TreeGrafter"/>
</dbReference>
<feature type="transmembrane region" description="Helical" evidence="7">
    <location>
        <begin position="63"/>
        <end position="79"/>
    </location>
</feature>
<dbReference type="NCBIfam" id="TIGR03025">
    <property type="entry name" value="EPS_sugtrans"/>
    <property type="match status" value="1"/>
</dbReference>
<organism evidence="9">
    <name type="scientific">uncultured Ramlibacter sp</name>
    <dbReference type="NCBI Taxonomy" id="260755"/>
    <lineage>
        <taxon>Bacteria</taxon>
        <taxon>Pseudomonadati</taxon>
        <taxon>Pseudomonadota</taxon>
        <taxon>Betaproteobacteria</taxon>
        <taxon>Burkholderiales</taxon>
        <taxon>Comamonadaceae</taxon>
        <taxon>Ramlibacter</taxon>
        <taxon>environmental samples</taxon>
    </lineage>
</organism>
<evidence type="ECO:0000256" key="4">
    <source>
        <dbReference type="ARBA" id="ARBA00022692"/>
    </source>
</evidence>
<dbReference type="Pfam" id="PF02397">
    <property type="entry name" value="Bac_transf"/>
    <property type="match status" value="1"/>
</dbReference>
<keyword evidence="5 7" id="KW-1133">Transmembrane helix</keyword>
<comment type="subcellular location">
    <subcellularLocation>
        <location evidence="1">Membrane</location>
        <topology evidence="1">Multi-pass membrane protein</topology>
    </subcellularLocation>
</comment>
<feature type="transmembrane region" description="Helical" evidence="7">
    <location>
        <begin position="39"/>
        <end position="57"/>
    </location>
</feature>
<dbReference type="GO" id="GO:0089702">
    <property type="term" value="F:undecaprenyl-phosphate glucose phosphotransferase activity"/>
    <property type="evidence" value="ECO:0007669"/>
    <property type="project" value="TreeGrafter"/>
</dbReference>